<name>A0A916TYV4_9SPHI</name>
<dbReference type="EMBL" id="BMIL01000001">
    <property type="protein sequence ID" value="GGC53029.1"/>
    <property type="molecule type" value="Genomic_DNA"/>
</dbReference>
<dbReference type="CDD" id="cd00038">
    <property type="entry name" value="CAP_ED"/>
    <property type="match status" value="1"/>
</dbReference>
<evidence type="ECO:0000313" key="3">
    <source>
        <dbReference type="Proteomes" id="UP000651668"/>
    </source>
</evidence>
<organism evidence="2 3">
    <name type="scientific">Pedobacter quisquiliarum</name>
    <dbReference type="NCBI Taxonomy" id="1834438"/>
    <lineage>
        <taxon>Bacteria</taxon>
        <taxon>Pseudomonadati</taxon>
        <taxon>Bacteroidota</taxon>
        <taxon>Sphingobacteriia</taxon>
        <taxon>Sphingobacteriales</taxon>
        <taxon>Sphingobacteriaceae</taxon>
        <taxon>Pedobacter</taxon>
    </lineage>
</organism>
<accession>A0A916TYV4</accession>
<reference evidence="2" key="1">
    <citation type="journal article" date="2014" name="Int. J. Syst. Evol. Microbiol.">
        <title>Complete genome sequence of Corynebacterium casei LMG S-19264T (=DSM 44701T), isolated from a smear-ripened cheese.</title>
        <authorList>
            <consortium name="US DOE Joint Genome Institute (JGI-PGF)"/>
            <person name="Walter F."/>
            <person name="Albersmeier A."/>
            <person name="Kalinowski J."/>
            <person name="Ruckert C."/>
        </authorList>
    </citation>
    <scope>NUCLEOTIDE SEQUENCE</scope>
    <source>
        <strain evidence="2">CGMCC 1.15343</strain>
    </source>
</reference>
<dbReference type="SUPFAM" id="SSF51206">
    <property type="entry name" value="cAMP-binding domain-like"/>
    <property type="match status" value="1"/>
</dbReference>
<proteinExistence type="predicted"/>
<keyword evidence="3" id="KW-1185">Reference proteome</keyword>
<protein>
    <submittedName>
        <fullName evidence="2">cAMP-binding protein</fullName>
    </submittedName>
</protein>
<gene>
    <name evidence="2" type="ORF">GCM10011387_03180</name>
</gene>
<dbReference type="InterPro" id="IPR018490">
    <property type="entry name" value="cNMP-bd_dom_sf"/>
</dbReference>
<dbReference type="RefSeq" id="WP_188625069.1">
    <property type="nucleotide sequence ID" value="NZ_BMIL01000001.1"/>
</dbReference>
<dbReference type="Pfam" id="PF00027">
    <property type="entry name" value="cNMP_binding"/>
    <property type="match status" value="1"/>
</dbReference>
<sequence>MSVALAAVYQHPLLSDRDLQVIFAAHQLKSFKKGDFLLQKGQTSKAYFCVEEGLIRSYVYDYNGNDITTGFIGKNEIAIDVVSLFTGVPSEEYLQALTDCQCYMIDLETLQELYHSIKGLNEWGRAWMSGSLFALKQRTIAMITESASARYRKLEIQHPQILQQAPLKFIASYLGVTDSSLSRIRKELCKST</sequence>
<dbReference type="InterPro" id="IPR000595">
    <property type="entry name" value="cNMP-bd_dom"/>
</dbReference>
<dbReference type="Proteomes" id="UP000651668">
    <property type="component" value="Unassembled WGS sequence"/>
</dbReference>
<comment type="caution">
    <text evidence="2">The sequence shown here is derived from an EMBL/GenBank/DDBJ whole genome shotgun (WGS) entry which is preliminary data.</text>
</comment>
<dbReference type="InterPro" id="IPR014710">
    <property type="entry name" value="RmlC-like_jellyroll"/>
</dbReference>
<evidence type="ECO:0000313" key="2">
    <source>
        <dbReference type="EMBL" id="GGC53029.1"/>
    </source>
</evidence>
<dbReference type="Gene3D" id="2.60.120.10">
    <property type="entry name" value="Jelly Rolls"/>
    <property type="match status" value="1"/>
</dbReference>
<dbReference type="AlphaFoldDB" id="A0A916TYV4"/>
<feature type="domain" description="Cyclic nucleotide-binding" evidence="1">
    <location>
        <begin position="14"/>
        <end position="113"/>
    </location>
</feature>
<dbReference type="PROSITE" id="PS50042">
    <property type="entry name" value="CNMP_BINDING_3"/>
    <property type="match status" value="1"/>
</dbReference>
<reference evidence="2" key="2">
    <citation type="submission" date="2020-09" db="EMBL/GenBank/DDBJ databases">
        <authorList>
            <person name="Sun Q."/>
            <person name="Zhou Y."/>
        </authorList>
    </citation>
    <scope>NUCLEOTIDE SEQUENCE</scope>
    <source>
        <strain evidence="2">CGMCC 1.15343</strain>
    </source>
</reference>
<evidence type="ECO:0000259" key="1">
    <source>
        <dbReference type="PROSITE" id="PS50042"/>
    </source>
</evidence>